<evidence type="ECO:0000256" key="1">
    <source>
        <dbReference type="SAM" id="MobiDB-lite"/>
    </source>
</evidence>
<evidence type="ECO:0000256" key="2">
    <source>
        <dbReference type="SAM" id="SignalP"/>
    </source>
</evidence>
<organism evidence="3 4">
    <name type="scientific">Stachybotrys elegans</name>
    <dbReference type="NCBI Taxonomy" id="80388"/>
    <lineage>
        <taxon>Eukaryota</taxon>
        <taxon>Fungi</taxon>
        <taxon>Dikarya</taxon>
        <taxon>Ascomycota</taxon>
        <taxon>Pezizomycotina</taxon>
        <taxon>Sordariomycetes</taxon>
        <taxon>Hypocreomycetidae</taxon>
        <taxon>Hypocreales</taxon>
        <taxon>Stachybotryaceae</taxon>
        <taxon>Stachybotrys</taxon>
    </lineage>
</organism>
<dbReference type="Proteomes" id="UP000813444">
    <property type="component" value="Unassembled WGS sequence"/>
</dbReference>
<name>A0A8K0T483_9HYPO</name>
<feature type="signal peptide" evidence="2">
    <location>
        <begin position="1"/>
        <end position="18"/>
    </location>
</feature>
<gene>
    <name evidence="3" type="ORF">B0I35DRAFT_128400</name>
</gene>
<evidence type="ECO:0000313" key="4">
    <source>
        <dbReference type="Proteomes" id="UP000813444"/>
    </source>
</evidence>
<feature type="chain" id="PRO_5035447809" description="Secreted protein" evidence="2">
    <location>
        <begin position="19"/>
        <end position="239"/>
    </location>
</feature>
<comment type="caution">
    <text evidence="3">The sequence shown here is derived from an EMBL/GenBank/DDBJ whole genome shotgun (WGS) entry which is preliminary data.</text>
</comment>
<keyword evidence="2" id="KW-0732">Signal</keyword>
<proteinExistence type="predicted"/>
<reference evidence="3" key="1">
    <citation type="journal article" date="2021" name="Nat. Commun.">
        <title>Genetic determinants of endophytism in the Arabidopsis root mycobiome.</title>
        <authorList>
            <person name="Mesny F."/>
            <person name="Miyauchi S."/>
            <person name="Thiergart T."/>
            <person name="Pickel B."/>
            <person name="Atanasova L."/>
            <person name="Karlsson M."/>
            <person name="Huettel B."/>
            <person name="Barry K.W."/>
            <person name="Haridas S."/>
            <person name="Chen C."/>
            <person name="Bauer D."/>
            <person name="Andreopoulos W."/>
            <person name="Pangilinan J."/>
            <person name="LaButti K."/>
            <person name="Riley R."/>
            <person name="Lipzen A."/>
            <person name="Clum A."/>
            <person name="Drula E."/>
            <person name="Henrissat B."/>
            <person name="Kohler A."/>
            <person name="Grigoriev I.V."/>
            <person name="Martin F.M."/>
            <person name="Hacquard S."/>
        </authorList>
    </citation>
    <scope>NUCLEOTIDE SEQUENCE</scope>
    <source>
        <strain evidence="3">MPI-CAGE-CH-0235</strain>
    </source>
</reference>
<evidence type="ECO:0008006" key="5">
    <source>
        <dbReference type="Google" id="ProtNLM"/>
    </source>
</evidence>
<evidence type="ECO:0000313" key="3">
    <source>
        <dbReference type="EMBL" id="KAH7326200.1"/>
    </source>
</evidence>
<accession>A0A8K0T483</accession>
<feature type="region of interest" description="Disordered" evidence="1">
    <location>
        <begin position="130"/>
        <end position="162"/>
    </location>
</feature>
<protein>
    <recommendedName>
        <fullName evidence="5">Secreted protein</fullName>
    </recommendedName>
</protein>
<dbReference type="AlphaFoldDB" id="A0A8K0T483"/>
<sequence>MYLVWILPASAVWFVCMAQTLLRHTSVAYPHLHTHPCSHGWALLVSSSWLFSPPPSPLPVVVSPIPFTQEQVCFTQAPMFVPCPRVGRSVDRWCSRRRRHPSCPAAVLPPPSRCHRHFFSAVLPIHCHMSHGRESKHQPRAGPRPDATPRASGPVHSTANCIRHGRSNTQTHTVVHRRVRIHAYIHTYIHTYYTHARMHGSSRPPSVVCLHLPDFPRSIRCARHKSTIVPQPSPPPPPP</sequence>
<keyword evidence="4" id="KW-1185">Reference proteome</keyword>
<dbReference type="EMBL" id="JAGPNK010000002">
    <property type="protein sequence ID" value="KAH7326200.1"/>
    <property type="molecule type" value="Genomic_DNA"/>
</dbReference>